<gene>
    <name evidence="17" type="primary">ND6</name>
</gene>
<evidence type="ECO:0000256" key="6">
    <source>
        <dbReference type="ARBA" id="ARBA00022660"/>
    </source>
</evidence>
<keyword evidence="10 16" id="KW-1133">Transmembrane helix</keyword>
<dbReference type="GO" id="GO:0031966">
    <property type="term" value="C:mitochondrial membrane"/>
    <property type="evidence" value="ECO:0007669"/>
    <property type="project" value="UniProtKB-SubCell"/>
</dbReference>
<dbReference type="EC" id="7.1.1.2" evidence="3"/>
<keyword evidence="13 16" id="KW-0472">Membrane</keyword>
<evidence type="ECO:0000256" key="16">
    <source>
        <dbReference type="SAM" id="Phobius"/>
    </source>
</evidence>
<protein>
    <recommendedName>
        <fullName evidence="4">NADH-ubiquinone oxidoreductase chain 6</fullName>
        <ecNumber evidence="3">7.1.1.2</ecNumber>
    </recommendedName>
    <alternativeName>
        <fullName evidence="14">NADH dehydrogenase subunit 6</fullName>
    </alternativeName>
</protein>
<dbReference type="AlphaFoldDB" id="A0A1C9CYF4"/>
<evidence type="ECO:0000256" key="1">
    <source>
        <dbReference type="ARBA" id="ARBA00004225"/>
    </source>
</evidence>
<keyword evidence="6" id="KW-0679">Respiratory chain</keyword>
<keyword evidence="12 17" id="KW-0496">Mitochondrion</keyword>
<feature type="transmembrane region" description="Helical" evidence="16">
    <location>
        <begin position="25"/>
        <end position="43"/>
    </location>
</feature>
<evidence type="ECO:0000313" key="17">
    <source>
        <dbReference type="EMBL" id="AON77099.1"/>
    </source>
</evidence>
<evidence type="ECO:0000256" key="4">
    <source>
        <dbReference type="ARBA" id="ARBA00021095"/>
    </source>
</evidence>
<keyword evidence="7 16" id="KW-0812">Transmembrane</keyword>
<evidence type="ECO:0000256" key="9">
    <source>
        <dbReference type="ARBA" id="ARBA00022982"/>
    </source>
</evidence>
<reference evidence="17" key="1">
    <citation type="submission" date="2016-01" db="EMBL/GenBank/DDBJ databases">
        <title>Complete mitochondrial genome of Crangon hakodatei (Rathbun, 1902) (Crustacean: Decapoda: Crangonidae) in Korean waters.</title>
        <authorList>
            <person name="Kim G.R."/>
            <person name="Kim S.T."/>
            <person name="Kim H.-W."/>
        </authorList>
    </citation>
    <scope>NUCLEOTIDE SEQUENCE</scope>
</reference>
<keyword evidence="9" id="KW-0249">Electron transport</keyword>
<comment type="subcellular location">
    <subcellularLocation>
        <location evidence="1">Mitochondrion membrane</location>
        <topology evidence="1">Multi-pass membrane protein</topology>
    </subcellularLocation>
</comment>
<proteinExistence type="inferred from homology"/>
<dbReference type="PANTHER" id="PTHR11435">
    <property type="entry name" value="NADH UBIQUINONE OXIDOREDUCTASE SUBUNIT ND6"/>
    <property type="match status" value="1"/>
</dbReference>
<comment type="catalytic activity">
    <reaction evidence="15">
        <text>a ubiquinone + NADH + 5 H(+)(in) = a ubiquinol + NAD(+) + 4 H(+)(out)</text>
        <dbReference type="Rhea" id="RHEA:29091"/>
        <dbReference type="Rhea" id="RHEA-COMP:9565"/>
        <dbReference type="Rhea" id="RHEA-COMP:9566"/>
        <dbReference type="ChEBI" id="CHEBI:15378"/>
        <dbReference type="ChEBI" id="CHEBI:16389"/>
        <dbReference type="ChEBI" id="CHEBI:17976"/>
        <dbReference type="ChEBI" id="CHEBI:57540"/>
        <dbReference type="ChEBI" id="CHEBI:57945"/>
        <dbReference type="EC" id="7.1.1.2"/>
    </reaction>
</comment>
<dbReference type="EMBL" id="KU641481">
    <property type="protein sequence ID" value="AON77099.1"/>
    <property type="molecule type" value="Genomic_DNA"/>
</dbReference>
<geneLocation type="mitochondrion" evidence="17"/>
<evidence type="ECO:0000256" key="12">
    <source>
        <dbReference type="ARBA" id="ARBA00023128"/>
    </source>
</evidence>
<evidence type="ECO:0000256" key="5">
    <source>
        <dbReference type="ARBA" id="ARBA00022448"/>
    </source>
</evidence>
<evidence type="ECO:0000256" key="2">
    <source>
        <dbReference type="ARBA" id="ARBA00005698"/>
    </source>
</evidence>
<accession>A0A1C9CYF4</accession>
<name>A0A1C9CYF4_9EUCA</name>
<evidence type="ECO:0000256" key="8">
    <source>
        <dbReference type="ARBA" id="ARBA00022967"/>
    </source>
</evidence>
<feature type="transmembrane region" description="Helical" evidence="16">
    <location>
        <begin position="78"/>
        <end position="101"/>
    </location>
</feature>
<keyword evidence="8" id="KW-1278">Translocase</keyword>
<dbReference type="GO" id="GO:0008137">
    <property type="term" value="F:NADH dehydrogenase (ubiquinone) activity"/>
    <property type="evidence" value="ECO:0007669"/>
    <property type="project" value="UniProtKB-EC"/>
</dbReference>
<keyword evidence="11" id="KW-0520">NAD</keyword>
<evidence type="ECO:0000256" key="15">
    <source>
        <dbReference type="ARBA" id="ARBA00049551"/>
    </source>
</evidence>
<evidence type="ECO:0000256" key="13">
    <source>
        <dbReference type="ARBA" id="ARBA00023136"/>
    </source>
</evidence>
<organism evidence="17">
    <name type="scientific">Crangon hakodatei</name>
    <dbReference type="NCBI Taxonomy" id="1884866"/>
    <lineage>
        <taxon>Eukaryota</taxon>
        <taxon>Metazoa</taxon>
        <taxon>Ecdysozoa</taxon>
        <taxon>Arthropoda</taxon>
        <taxon>Crustacea</taxon>
        <taxon>Multicrustacea</taxon>
        <taxon>Malacostraca</taxon>
        <taxon>Eumalacostraca</taxon>
        <taxon>Eucarida</taxon>
        <taxon>Decapoda</taxon>
        <taxon>Pleocyemata</taxon>
        <taxon>Caridea</taxon>
        <taxon>Crangonoidea</taxon>
        <taxon>Crangonidae</taxon>
        <taxon>Crangon</taxon>
    </lineage>
</organism>
<feature type="transmembrane region" description="Helical" evidence="16">
    <location>
        <begin position="50"/>
        <end position="72"/>
    </location>
</feature>
<dbReference type="PANTHER" id="PTHR11435:SF1">
    <property type="entry name" value="NADH-UBIQUINONE OXIDOREDUCTASE CHAIN 6"/>
    <property type="match status" value="1"/>
</dbReference>
<dbReference type="InterPro" id="IPR050269">
    <property type="entry name" value="ComplexI_Subunit6"/>
</dbReference>
<evidence type="ECO:0000256" key="10">
    <source>
        <dbReference type="ARBA" id="ARBA00022989"/>
    </source>
</evidence>
<evidence type="ECO:0000256" key="3">
    <source>
        <dbReference type="ARBA" id="ARBA00012944"/>
    </source>
</evidence>
<comment type="similarity">
    <text evidence="2">Belongs to the complex I subunit 6 family.</text>
</comment>
<evidence type="ECO:0000256" key="11">
    <source>
        <dbReference type="ARBA" id="ARBA00023027"/>
    </source>
</evidence>
<feature type="transmembrane region" description="Helical" evidence="16">
    <location>
        <begin position="142"/>
        <end position="165"/>
    </location>
</feature>
<keyword evidence="5" id="KW-0813">Transport</keyword>
<evidence type="ECO:0000256" key="7">
    <source>
        <dbReference type="ARBA" id="ARBA00022692"/>
    </source>
</evidence>
<evidence type="ECO:0000256" key="14">
    <source>
        <dbReference type="ARBA" id="ARBA00031019"/>
    </source>
</evidence>
<sequence>MPTLIHLSLLVALLAFIFTRLKHPLTMGFTLLAQTILICLTAGSSFNSMWFSYILFLIFFGALLVLFIYMASLAPNEVFSLSIWSAAFLIIVSMVTMILLFTDISATLAKMTLESSFFNNNFTQNSTPAMLSLMYSMTTSSLTIFIILYLLLTLVVVVKISSAFLGPLRML</sequence>